<evidence type="ECO:0000256" key="3">
    <source>
        <dbReference type="SAM" id="MobiDB-lite"/>
    </source>
</evidence>
<dbReference type="Gene3D" id="2.120.10.80">
    <property type="entry name" value="Kelch-type beta propeller"/>
    <property type="match status" value="2"/>
</dbReference>
<evidence type="ECO:0000313" key="6">
    <source>
        <dbReference type="Proteomes" id="UP000582016"/>
    </source>
</evidence>
<keyword evidence="1" id="KW-0677">Repeat</keyword>
<proteinExistence type="predicted"/>
<gene>
    <name evidence="5" type="ORF">FPHYL_14224</name>
</gene>
<sequence>MAVLATPAPTTSRLGTSVVLPPKTSWPAGTSEFCALNGVREPCSRMDNPLFGLSLTLWMRLRRRPEKSRPRNKVNPGYRLSHPHLPLRLFGSGKKNMRLVSLPCTGFTSPSSVVCLRLLGAGETRRDLAVSTGVADFSFLFITSSIALLLDDDCPGPNTSSFLAVRDQPTGRGRVSKCSIKVAAMMWISISPASQIRQGLVLLFFLSFCVNLTVQQRDPISNFCRRWGHQSAVVDNKLYIGGGLVTYDGSSGTPQNFSNPYFIYHDLSNVASSGMPQPYANLSKNSTVPDVSGGIFWPDTINKKIYLFGGEFNGVTPWDFDLYAYDIINDEWDNMGVSRTDDVVGLSYGAGLSIPDRGEAYYYGGWMNNATDADWGDAPQIPTSYLLRYEMDTNSWSNDTGPDDIGRAEGVMVHIPAGDGGMLVYFGGIRAAEDGGWEGQPMDQIIIYDVLSGKSYFQNATGDTPESRRRFCAGATWTKDQSSYNIYLYGGAGEEQGSSGFDDIYILTLPTFTWIKMYPEGNGTGDYPHHSFTCNVVNEAQMLIHGGFFPLTNDCDVPDQWGLHDMSLGRQNKDKSPWMLYDPELTKYAVPTDIISVVGGNPNGGATKTAPADGFNHQDLKALMTRTASAGSRTATRDVFGPTETGDHGSGATLSTGAIAGIAAGGAVALIAVLVTCFCLIRKHRRRRERVGSQQPMTQSYDYHHPQHPSFASNQPSPSPWSPQSSNFTPSSPVGYTGPQLAQSHSGPPVELPSGHLEDSSYVSPRTEPVSAVEPKYDANGNLWVPQVSMMQIPDQGHSPGSPPYYDSTMVSNSSKNGPEYFPPGAPQELAAERRTSYVPGQPVHQTYYHP</sequence>
<dbReference type="OrthoDB" id="540004at2759"/>
<dbReference type="PANTHER" id="PTHR47435">
    <property type="entry name" value="KELCH REPEAT PROTEIN (AFU_ORTHOLOGUE AFUA_5G12780)"/>
    <property type="match status" value="1"/>
</dbReference>
<evidence type="ECO:0000256" key="1">
    <source>
        <dbReference type="ARBA" id="ARBA00022737"/>
    </source>
</evidence>
<organism evidence="5 6">
    <name type="scientific">Fusarium phyllophilum</name>
    <dbReference type="NCBI Taxonomy" id="47803"/>
    <lineage>
        <taxon>Eukaryota</taxon>
        <taxon>Fungi</taxon>
        <taxon>Dikarya</taxon>
        <taxon>Ascomycota</taxon>
        <taxon>Pezizomycotina</taxon>
        <taxon>Sordariomycetes</taxon>
        <taxon>Hypocreomycetidae</taxon>
        <taxon>Hypocreales</taxon>
        <taxon>Nectriaceae</taxon>
        <taxon>Fusarium</taxon>
        <taxon>Fusarium fujikuroi species complex</taxon>
    </lineage>
</organism>
<protein>
    <recommendedName>
        <fullName evidence="7">Cell wall anchored protein</fullName>
    </recommendedName>
</protein>
<reference evidence="5 6" key="1">
    <citation type="submission" date="2020-05" db="EMBL/GenBank/DDBJ databases">
        <title>Identification and distribution of gene clusters putatively required for synthesis of sphingolipid metabolism inhibitors in phylogenetically diverse species of the filamentous fungus Fusarium.</title>
        <authorList>
            <person name="Kim H.-S."/>
            <person name="Busman M."/>
            <person name="Brown D.W."/>
            <person name="Divon H."/>
            <person name="Uhlig S."/>
            <person name="Proctor R.H."/>
        </authorList>
    </citation>
    <scope>NUCLEOTIDE SEQUENCE [LARGE SCALE GENOMIC DNA]</scope>
    <source>
        <strain evidence="5 6">NRRL 13617</strain>
    </source>
</reference>
<dbReference type="SUPFAM" id="SSF50965">
    <property type="entry name" value="Galactose oxidase, central domain"/>
    <property type="match status" value="1"/>
</dbReference>
<dbReference type="InterPro" id="IPR011043">
    <property type="entry name" value="Gal_Oxase/kelch_b-propeller"/>
</dbReference>
<feature type="compositionally biased region" description="Polar residues" evidence="3">
    <location>
        <begin position="692"/>
        <end position="701"/>
    </location>
</feature>
<keyword evidence="6" id="KW-1185">Reference proteome</keyword>
<keyword evidence="4" id="KW-1133">Transmembrane helix</keyword>
<keyword evidence="4" id="KW-0472">Membrane</keyword>
<evidence type="ECO:0000313" key="5">
    <source>
        <dbReference type="EMBL" id="KAF5529387.1"/>
    </source>
</evidence>
<evidence type="ECO:0000256" key="4">
    <source>
        <dbReference type="SAM" id="Phobius"/>
    </source>
</evidence>
<keyword evidence="4" id="KW-0812">Transmembrane</keyword>
<comment type="caution">
    <text evidence="5">The sequence shown here is derived from an EMBL/GenBank/DDBJ whole genome shotgun (WGS) entry which is preliminary data.</text>
</comment>
<keyword evidence="2" id="KW-0408">Iron</keyword>
<evidence type="ECO:0008006" key="7">
    <source>
        <dbReference type="Google" id="ProtNLM"/>
    </source>
</evidence>
<dbReference type="InterPro" id="IPR015915">
    <property type="entry name" value="Kelch-typ_b-propeller"/>
</dbReference>
<dbReference type="EMBL" id="JAAOAQ010001244">
    <property type="protein sequence ID" value="KAF5529387.1"/>
    <property type="molecule type" value="Genomic_DNA"/>
</dbReference>
<dbReference type="GO" id="GO:0019760">
    <property type="term" value="P:glucosinolate metabolic process"/>
    <property type="evidence" value="ECO:0007669"/>
    <property type="project" value="UniProtKB-ARBA"/>
</dbReference>
<dbReference type="AlphaFoldDB" id="A0A8H5MIR3"/>
<evidence type="ECO:0000256" key="2">
    <source>
        <dbReference type="ARBA" id="ARBA00023004"/>
    </source>
</evidence>
<feature type="region of interest" description="Disordered" evidence="3">
    <location>
        <begin position="686"/>
        <end position="773"/>
    </location>
</feature>
<dbReference type="Proteomes" id="UP000582016">
    <property type="component" value="Unassembled WGS sequence"/>
</dbReference>
<feature type="compositionally biased region" description="Polar residues" evidence="3">
    <location>
        <begin position="728"/>
        <end position="746"/>
    </location>
</feature>
<feature type="region of interest" description="Disordered" evidence="3">
    <location>
        <begin position="814"/>
        <end position="851"/>
    </location>
</feature>
<name>A0A8H5MIR3_9HYPO</name>
<feature type="transmembrane region" description="Helical" evidence="4">
    <location>
        <begin position="658"/>
        <end position="681"/>
    </location>
</feature>
<dbReference type="PANTHER" id="PTHR47435:SF4">
    <property type="entry name" value="KELCH REPEAT PROTEIN (AFU_ORTHOLOGUE AFUA_5G12780)"/>
    <property type="match status" value="1"/>
</dbReference>
<accession>A0A8H5MIR3</accession>